<sequence length="104" mass="12021">MLAVFQQKPKDLLFRRTKRADDNAIKGCIAVGFSTLFSAPTLGYYSYKYAHEGNVQIEYTECYEDLYSYRCYQAHSSVVTEIVKWSIVLAIGLILLLLCYWICK</sequence>
<dbReference type="Proteomes" id="UP001620626">
    <property type="component" value="Unassembled WGS sequence"/>
</dbReference>
<evidence type="ECO:0000256" key="1">
    <source>
        <dbReference type="SAM" id="Phobius"/>
    </source>
</evidence>
<keyword evidence="1" id="KW-0472">Membrane</keyword>
<keyword evidence="1" id="KW-0812">Transmembrane</keyword>
<reference evidence="2 3" key="1">
    <citation type="submission" date="2024-10" db="EMBL/GenBank/DDBJ databases">
        <authorList>
            <person name="Kim D."/>
        </authorList>
    </citation>
    <scope>NUCLEOTIDE SEQUENCE [LARGE SCALE GENOMIC DNA]</scope>
    <source>
        <strain evidence="2">BH-2024</strain>
    </source>
</reference>
<comment type="caution">
    <text evidence="2">The sequence shown here is derived from an EMBL/GenBank/DDBJ whole genome shotgun (WGS) entry which is preliminary data.</text>
</comment>
<name>A0ABD2HW35_9BILA</name>
<feature type="transmembrane region" description="Helical" evidence="1">
    <location>
        <begin position="24"/>
        <end position="45"/>
    </location>
</feature>
<keyword evidence="1" id="KW-1133">Transmembrane helix</keyword>
<organism evidence="2 3">
    <name type="scientific">Heterodera trifolii</name>
    <dbReference type="NCBI Taxonomy" id="157864"/>
    <lineage>
        <taxon>Eukaryota</taxon>
        <taxon>Metazoa</taxon>
        <taxon>Ecdysozoa</taxon>
        <taxon>Nematoda</taxon>
        <taxon>Chromadorea</taxon>
        <taxon>Rhabditida</taxon>
        <taxon>Tylenchina</taxon>
        <taxon>Tylenchomorpha</taxon>
        <taxon>Tylenchoidea</taxon>
        <taxon>Heteroderidae</taxon>
        <taxon>Heteroderinae</taxon>
        <taxon>Heterodera</taxon>
    </lineage>
</organism>
<proteinExistence type="predicted"/>
<evidence type="ECO:0000313" key="2">
    <source>
        <dbReference type="EMBL" id="KAL3070842.1"/>
    </source>
</evidence>
<feature type="transmembrane region" description="Helical" evidence="1">
    <location>
        <begin position="82"/>
        <end position="103"/>
    </location>
</feature>
<protein>
    <submittedName>
        <fullName evidence="2">Uncharacterized protein</fullName>
    </submittedName>
</protein>
<gene>
    <name evidence="2" type="ORF">niasHT_033622</name>
</gene>
<evidence type="ECO:0000313" key="3">
    <source>
        <dbReference type="Proteomes" id="UP001620626"/>
    </source>
</evidence>
<dbReference type="AlphaFoldDB" id="A0ABD2HW35"/>
<accession>A0ABD2HW35</accession>
<dbReference type="EMBL" id="JBICBT010001375">
    <property type="protein sequence ID" value="KAL3070842.1"/>
    <property type="molecule type" value="Genomic_DNA"/>
</dbReference>
<keyword evidence="3" id="KW-1185">Reference proteome</keyword>